<name>X1FX67_9ZZZZ</name>
<dbReference type="AlphaFoldDB" id="X1FX67"/>
<sequence length="174" mass="19932">QVKMEKDKEAQINVRKFHIVERNGEPYIRREPYVYDIPEGKGLQILGHAYFANLASTAYDLKVGKLKEGDLPPAAEAVRNLMKPLPTPPKILRLSAIETEYLNSKLREYNLKRMLRGDSSVSLSDICSKRDIFISPTENDFKKLLGEYRSWVEAEADVKELAKELVKKRVAIAR</sequence>
<evidence type="ECO:0000313" key="1">
    <source>
        <dbReference type="EMBL" id="GAH25373.1"/>
    </source>
</evidence>
<dbReference type="EMBL" id="BARU01002211">
    <property type="protein sequence ID" value="GAH25373.1"/>
    <property type="molecule type" value="Genomic_DNA"/>
</dbReference>
<gene>
    <name evidence="1" type="ORF">S03H2_05327</name>
</gene>
<reference evidence="1" key="1">
    <citation type="journal article" date="2014" name="Front. Microbiol.">
        <title>High frequency of phylogenetically diverse reductive dehalogenase-homologous genes in deep subseafloor sedimentary metagenomes.</title>
        <authorList>
            <person name="Kawai M."/>
            <person name="Futagami T."/>
            <person name="Toyoda A."/>
            <person name="Takaki Y."/>
            <person name="Nishi S."/>
            <person name="Hori S."/>
            <person name="Arai W."/>
            <person name="Tsubouchi T."/>
            <person name="Morono Y."/>
            <person name="Uchiyama I."/>
            <person name="Ito T."/>
            <person name="Fujiyama A."/>
            <person name="Inagaki F."/>
            <person name="Takami H."/>
        </authorList>
    </citation>
    <scope>NUCLEOTIDE SEQUENCE</scope>
    <source>
        <strain evidence="1">Expedition CK06-06</strain>
    </source>
</reference>
<organism evidence="1">
    <name type="scientific">marine sediment metagenome</name>
    <dbReference type="NCBI Taxonomy" id="412755"/>
    <lineage>
        <taxon>unclassified sequences</taxon>
        <taxon>metagenomes</taxon>
        <taxon>ecological metagenomes</taxon>
    </lineage>
</organism>
<proteinExistence type="predicted"/>
<comment type="caution">
    <text evidence="1">The sequence shown here is derived from an EMBL/GenBank/DDBJ whole genome shotgun (WGS) entry which is preliminary data.</text>
</comment>
<protein>
    <submittedName>
        <fullName evidence="1">Uncharacterized protein</fullName>
    </submittedName>
</protein>
<feature type="non-terminal residue" evidence="1">
    <location>
        <position position="1"/>
    </location>
</feature>
<accession>X1FX67</accession>